<keyword evidence="2" id="KW-1133">Transmembrane helix</keyword>
<keyword evidence="2" id="KW-0472">Membrane</keyword>
<feature type="transmembrane region" description="Helical" evidence="2">
    <location>
        <begin position="277"/>
        <end position="298"/>
    </location>
</feature>
<sequence length="304" mass="31113">MADATRGATQGAAPGAAGNAPDGAAPGGPGGGLTGGLSRGAAGAGGRLVRLGTGALGRIGDMSVLALEGFRRSWAVRSWFWEFVEQCWFLARVTSLPVLLVSLPLGATVALQVGDLAWQLGASSATGGAVVVGLVREVAPMASALLIAGAGGSAMTSDIGARNIRDELAAMEVMAVNPIHRLVTPRLWAASTVAVLLVPLVIVAGAAGGYFFNVIVQGVTPGAYFDGATSLLVTSDLLVTLLKAWIFGFIAAIMSCHYGMTCQTSPVGVGRAVNRSTVTTFMLVFAVNYVITMIYFLAYPPRTL</sequence>
<keyword evidence="2" id="KW-0812">Transmembrane</keyword>
<dbReference type="PANTHER" id="PTHR30188">
    <property type="entry name" value="ABC TRANSPORTER PERMEASE PROTEIN-RELATED"/>
    <property type="match status" value="1"/>
</dbReference>
<feature type="region of interest" description="Disordered" evidence="1">
    <location>
        <begin position="1"/>
        <end position="36"/>
    </location>
</feature>
<dbReference type="Pfam" id="PF02405">
    <property type="entry name" value="MlaE"/>
    <property type="match status" value="1"/>
</dbReference>
<proteinExistence type="predicted"/>
<organism evidence="3 4">
    <name type="scientific">Planomonospora alba</name>
    <dbReference type="NCBI Taxonomy" id="161354"/>
    <lineage>
        <taxon>Bacteria</taxon>
        <taxon>Bacillati</taxon>
        <taxon>Actinomycetota</taxon>
        <taxon>Actinomycetes</taxon>
        <taxon>Streptosporangiales</taxon>
        <taxon>Streptosporangiaceae</taxon>
        <taxon>Planomonospora</taxon>
    </lineage>
</organism>
<dbReference type="InterPro" id="IPR030802">
    <property type="entry name" value="Permease_MalE"/>
</dbReference>
<evidence type="ECO:0000256" key="1">
    <source>
        <dbReference type="SAM" id="MobiDB-lite"/>
    </source>
</evidence>
<protein>
    <submittedName>
        <fullName evidence="3">ABC transporter permease</fullName>
    </submittedName>
</protein>
<keyword evidence="4" id="KW-1185">Reference proteome</keyword>
<feature type="compositionally biased region" description="Gly residues" evidence="1">
    <location>
        <begin position="25"/>
        <end position="36"/>
    </location>
</feature>
<dbReference type="RefSeq" id="WP_425566665.1">
    <property type="nucleotide sequence ID" value="NZ_BAAAUT010000054.1"/>
</dbReference>
<evidence type="ECO:0000256" key="2">
    <source>
        <dbReference type="SAM" id="Phobius"/>
    </source>
</evidence>
<accession>A0ABP6NS59</accession>
<name>A0ABP6NS59_9ACTN</name>
<feature type="compositionally biased region" description="Low complexity" evidence="1">
    <location>
        <begin position="1"/>
        <end position="24"/>
    </location>
</feature>
<dbReference type="EMBL" id="BAAAUT010000054">
    <property type="protein sequence ID" value="GAA3156784.1"/>
    <property type="molecule type" value="Genomic_DNA"/>
</dbReference>
<gene>
    <name evidence="3" type="ORF">GCM10010466_54530</name>
</gene>
<dbReference type="Proteomes" id="UP001500320">
    <property type="component" value="Unassembled WGS sequence"/>
</dbReference>
<reference evidence="4" key="1">
    <citation type="journal article" date="2019" name="Int. J. Syst. Evol. Microbiol.">
        <title>The Global Catalogue of Microorganisms (GCM) 10K type strain sequencing project: providing services to taxonomists for standard genome sequencing and annotation.</title>
        <authorList>
            <consortium name="The Broad Institute Genomics Platform"/>
            <consortium name="The Broad Institute Genome Sequencing Center for Infectious Disease"/>
            <person name="Wu L."/>
            <person name="Ma J."/>
        </authorList>
    </citation>
    <scope>NUCLEOTIDE SEQUENCE [LARGE SCALE GENOMIC DNA]</scope>
    <source>
        <strain evidence="4">JCM 9373</strain>
    </source>
</reference>
<feature type="transmembrane region" description="Helical" evidence="2">
    <location>
        <begin position="232"/>
        <end position="256"/>
    </location>
</feature>
<evidence type="ECO:0000313" key="3">
    <source>
        <dbReference type="EMBL" id="GAA3156784.1"/>
    </source>
</evidence>
<comment type="caution">
    <text evidence="3">The sequence shown here is derived from an EMBL/GenBank/DDBJ whole genome shotgun (WGS) entry which is preliminary data.</text>
</comment>
<dbReference type="PANTHER" id="PTHR30188:SF4">
    <property type="entry name" value="PROTEIN TRIGALACTOSYLDIACYLGLYCEROL 1, CHLOROPLASTIC"/>
    <property type="match status" value="1"/>
</dbReference>
<feature type="transmembrane region" description="Helical" evidence="2">
    <location>
        <begin position="187"/>
        <end position="212"/>
    </location>
</feature>
<evidence type="ECO:0000313" key="4">
    <source>
        <dbReference type="Proteomes" id="UP001500320"/>
    </source>
</evidence>